<evidence type="ECO:0000313" key="2">
    <source>
        <dbReference type="EMBL" id="UNP27467.1"/>
    </source>
</evidence>
<dbReference type="InterPro" id="IPR029068">
    <property type="entry name" value="Glyas_Bleomycin-R_OHBP_Dase"/>
</dbReference>
<dbReference type="CDD" id="cd16355">
    <property type="entry name" value="VOC_like"/>
    <property type="match status" value="1"/>
</dbReference>
<dbReference type="Pfam" id="PF00903">
    <property type="entry name" value="Glyoxalase"/>
    <property type="match status" value="1"/>
</dbReference>
<evidence type="ECO:0000259" key="1">
    <source>
        <dbReference type="PROSITE" id="PS51819"/>
    </source>
</evidence>
<dbReference type="PANTHER" id="PTHR36503:SF1">
    <property type="entry name" value="BLR2520 PROTEIN"/>
    <property type="match status" value="1"/>
</dbReference>
<proteinExistence type="predicted"/>
<feature type="domain" description="VOC" evidence="1">
    <location>
        <begin position="6"/>
        <end position="122"/>
    </location>
</feature>
<accession>A0ABY3X4G0</accession>
<evidence type="ECO:0000313" key="3">
    <source>
        <dbReference type="Proteomes" id="UP000829194"/>
    </source>
</evidence>
<dbReference type="PANTHER" id="PTHR36503">
    <property type="entry name" value="BLR2520 PROTEIN"/>
    <property type="match status" value="1"/>
</dbReference>
<dbReference type="InterPro" id="IPR004360">
    <property type="entry name" value="Glyas_Fos-R_dOase_dom"/>
</dbReference>
<gene>
    <name evidence="2" type="ORF">MOV92_13085</name>
</gene>
<dbReference type="RefSeq" id="WP_057943188.1">
    <property type="nucleotide sequence ID" value="NZ_CP011131.1"/>
</dbReference>
<organism evidence="2 3">
    <name type="scientific">Lysobacter gummosus</name>
    <dbReference type="NCBI Taxonomy" id="262324"/>
    <lineage>
        <taxon>Bacteria</taxon>
        <taxon>Pseudomonadati</taxon>
        <taxon>Pseudomonadota</taxon>
        <taxon>Gammaproteobacteria</taxon>
        <taxon>Lysobacterales</taxon>
        <taxon>Lysobacteraceae</taxon>
        <taxon>Lysobacter</taxon>
    </lineage>
</organism>
<reference evidence="2 3" key="1">
    <citation type="submission" date="2022-03" db="EMBL/GenBank/DDBJ databases">
        <title>Complete genome sequence of Lysobacter capsici VKM B-2533 and Lysobacter gummosus 10.1.1, promising sources of lytic agents.</title>
        <authorList>
            <person name="Tarlachkov S.V."/>
            <person name="Kudryakova I.V."/>
            <person name="Afoshin A.S."/>
            <person name="Leontyevskaya E.A."/>
            <person name="Leontyevskaya N.V."/>
        </authorList>
    </citation>
    <scope>NUCLEOTIDE SEQUENCE [LARGE SCALE GENOMIC DNA]</scope>
    <source>
        <strain evidence="2 3">10.1.1</strain>
    </source>
</reference>
<dbReference type="PROSITE" id="PS51819">
    <property type="entry name" value="VOC"/>
    <property type="match status" value="1"/>
</dbReference>
<name>A0ABY3X4G0_9GAMM</name>
<dbReference type="InterPro" id="IPR037523">
    <property type="entry name" value="VOC_core"/>
</dbReference>
<dbReference type="SUPFAM" id="SSF54593">
    <property type="entry name" value="Glyoxalase/Bleomycin resistance protein/Dihydroxybiphenyl dioxygenase"/>
    <property type="match status" value="1"/>
</dbReference>
<protein>
    <submittedName>
        <fullName evidence="2">Bleomycin resistance family protein</fullName>
    </submittedName>
</protein>
<dbReference type="Proteomes" id="UP000829194">
    <property type="component" value="Chromosome"/>
</dbReference>
<keyword evidence="3" id="KW-1185">Reference proteome</keyword>
<sequence>MANLAQPLHCAYVLAVPDAEATARWWQTMFGFERWLEPQGWVFVRRGACDLRLGSCPDALAPHETGDHNYFGVVLVDAIDALFEEARARGLSSLAPPQDQPWGMREMIVQTPDGHRLVFAQQMHADVEES</sequence>
<dbReference type="Gene3D" id="3.10.180.10">
    <property type="entry name" value="2,3-Dihydroxybiphenyl 1,2-Dioxygenase, domain 1"/>
    <property type="match status" value="1"/>
</dbReference>
<dbReference type="EMBL" id="CP093547">
    <property type="protein sequence ID" value="UNP27467.1"/>
    <property type="molecule type" value="Genomic_DNA"/>
</dbReference>